<dbReference type="FunFam" id="2.30.30.770:FF:000001">
    <property type="entry name" value="60S ribosomal protein L27"/>
    <property type="match status" value="1"/>
</dbReference>
<dbReference type="SUPFAM" id="SSF50104">
    <property type="entry name" value="Translation proteins SH3-like domain"/>
    <property type="match status" value="1"/>
</dbReference>
<dbReference type="EMBL" id="CP119942">
    <property type="protein sequence ID" value="WFD04613.1"/>
    <property type="molecule type" value="Genomic_DNA"/>
</dbReference>
<evidence type="ECO:0000313" key="5">
    <source>
        <dbReference type="Proteomes" id="UP001214603"/>
    </source>
</evidence>
<evidence type="ECO:0000256" key="3">
    <source>
        <dbReference type="ARBA" id="ARBA00023274"/>
    </source>
</evidence>
<proteinExistence type="inferred from homology"/>
<dbReference type="GO" id="GO:0005840">
    <property type="term" value="C:ribosome"/>
    <property type="evidence" value="ECO:0007669"/>
    <property type="project" value="UniProtKB-KW"/>
</dbReference>
<dbReference type="GO" id="GO:1990904">
    <property type="term" value="C:ribonucleoprotein complex"/>
    <property type="evidence" value="ECO:0007669"/>
    <property type="project" value="UniProtKB-KW"/>
</dbReference>
<dbReference type="InterPro" id="IPR001141">
    <property type="entry name" value="Ribosomal_eL27"/>
</dbReference>
<reference evidence="4" key="1">
    <citation type="submission" date="2023-03" db="EMBL/GenBank/DDBJ databases">
        <title>Mating type loci evolution in Malassezia.</title>
        <authorList>
            <person name="Coelho M.A."/>
        </authorList>
    </citation>
    <scope>NUCLEOTIDE SEQUENCE</scope>
    <source>
        <strain evidence="4">CBS 7876</strain>
    </source>
</reference>
<accession>A0AAF0E1J0</accession>
<keyword evidence="3" id="KW-0687">Ribonucleoprotein</keyword>
<name>A0AAF0E1J0_9BASI</name>
<evidence type="ECO:0000313" key="4">
    <source>
        <dbReference type="EMBL" id="WFD04613.1"/>
    </source>
</evidence>
<dbReference type="Proteomes" id="UP001214603">
    <property type="component" value="Chromosome 9"/>
</dbReference>
<gene>
    <name evidence="4" type="ORF">MOBT1_003327</name>
</gene>
<dbReference type="CDD" id="cd06090">
    <property type="entry name" value="KOW_RPL27"/>
    <property type="match status" value="1"/>
</dbReference>
<protein>
    <recommendedName>
        <fullName evidence="6">60S ribosomal protein L27</fullName>
    </recommendedName>
</protein>
<organism evidence="4 5">
    <name type="scientific">Malassezia obtusa</name>
    <dbReference type="NCBI Taxonomy" id="76774"/>
    <lineage>
        <taxon>Eukaryota</taxon>
        <taxon>Fungi</taxon>
        <taxon>Dikarya</taxon>
        <taxon>Basidiomycota</taxon>
        <taxon>Ustilaginomycotina</taxon>
        <taxon>Malasseziomycetes</taxon>
        <taxon>Malasseziales</taxon>
        <taxon>Malasseziaceae</taxon>
        <taxon>Malassezia</taxon>
    </lineage>
</organism>
<evidence type="ECO:0000256" key="2">
    <source>
        <dbReference type="ARBA" id="ARBA00022980"/>
    </source>
</evidence>
<sequence length="166" mass="18998">MPKIYKPGKVAVVLQGRHAGKKVVVIKQYDEGNKEHGFPYVIAAGIERYPLKVNKRMGAKKLARRSKIKPFVKVINYNHLFPTRYALELEGLKGVATNDTFKEVSQREAAKKEIKKLFEERYQSGKNRWFFTPLRVRTAECSTYLSVLNGSLPFLDLLRGRGAMLL</sequence>
<evidence type="ECO:0008006" key="6">
    <source>
        <dbReference type="Google" id="ProtNLM"/>
    </source>
</evidence>
<dbReference type="Pfam" id="PF01777">
    <property type="entry name" value="Ribosomal_L27e"/>
    <property type="match status" value="1"/>
</dbReference>
<dbReference type="GO" id="GO:0003735">
    <property type="term" value="F:structural constituent of ribosome"/>
    <property type="evidence" value="ECO:0007669"/>
    <property type="project" value="InterPro"/>
</dbReference>
<keyword evidence="2" id="KW-0689">Ribosomal protein</keyword>
<dbReference type="InterPro" id="IPR041991">
    <property type="entry name" value="Ribosomal_eL27_KOW"/>
</dbReference>
<evidence type="ECO:0000256" key="1">
    <source>
        <dbReference type="ARBA" id="ARBA00009124"/>
    </source>
</evidence>
<dbReference type="AlphaFoldDB" id="A0AAF0E1J0"/>
<dbReference type="Gene3D" id="2.30.30.770">
    <property type="match status" value="1"/>
</dbReference>
<dbReference type="GO" id="GO:0006412">
    <property type="term" value="P:translation"/>
    <property type="evidence" value="ECO:0007669"/>
    <property type="project" value="InterPro"/>
</dbReference>
<dbReference type="PANTHER" id="PTHR10497">
    <property type="entry name" value="60S RIBOSOMAL PROTEIN L27"/>
    <property type="match status" value="1"/>
</dbReference>
<keyword evidence="5" id="KW-1185">Reference proteome</keyword>
<dbReference type="InterPro" id="IPR038655">
    <property type="entry name" value="Ribosomal_eL27_sf"/>
</dbReference>
<dbReference type="InterPro" id="IPR008991">
    <property type="entry name" value="Translation_prot_SH3-like_sf"/>
</dbReference>
<comment type="similarity">
    <text evidence="1">Belongs to the eukaryotic ribosomal protein eL27 family.</text>
</comment>